<name>A0A4R1KZ94_9BACT</name>
<sequence>MQPSELNAMSFETYPAQARALAVGHLPLLQSLPLALLPLLLREVIAYDWRFPAERAEIDEQINYLQGLAASQRAELMRGFAAIKLPAELTQVDWVNQPQNFSEQLTAYLWSTHQIDGFRKAASEYGNAVSAATPVKPPETARLGIAVIGKGVQTTDYPIFRKLKAHGTLFTQVDPAGGLATLIDAVNTRAQAHPGAYRHWYIDGGEAMAGAAAGVTQLSYAGIAPTRRALIGRMQTWIDSGKMGPELLRTKLAALGPADLGMKADGERAVMGRFEISLLTEGSGTQIFATTFAQWAAREAWRRAQPETLLVRFGPRQRQRSMNETLLGTDTHEEPDFEGSLIDADMGAYYTWIDQQRLAGAQQGAFVAWFEGHEQAVAIGPGLPAGSTSEKPATLRQVMEWVS</sequence>
<organism evidence="1 2">
    <name type="scientific">Acidipila rosea</name>
    <dbReference type="NCBI Taxonomy" id="768535"/>
    <lineage>
        <taxon>Bacteria</taxon>
        <taxon>Pseudomonadati</taxon>
        <taxon>Acidobacteriota</taxon>
        <taxon>Terriglobia</taxon>
        <taxon>Terriglobales</taxon>
        <taxon>Acidobacteriaceae</taxon>
        <taxon>Acidipila</taxon>
    </lineage>
</organism>
<evidence type="ECO:0000313" key="2">
    <source>
        <dbReference type="Proteomes" id="UP000295210"/>
    </source>
</evidence>
<protein>
    <submittedName>
        <fullName evidence="1">Uncharacterized protein</fullName>
    </submittedName>
</protein>
<reference evidence="1 2" key="1">
    <citation type="submission" date="2019-03" db="EMBL/GenBank/DDBJ databases">
        <title>Genomic Encyclopedia of Type Strains, Phase IV (KMG-IV): sequencing the most valuable type-strain genomes for metagenomic binning, comparative biology and taxonomic classification.</title>
        <authorList>
            <person name="Goeker M."/>
        </authorList>
    </citation>
    <scope>NUCLEOTIDE SEQUENCE [LARGE SCALE GENOMIC DNA]</scope>
    <source>
        <strain evidence="1 2">DSM 103428</strain>
    </source>
</reference>
<keyword evidence="2" id="KW-1185">Reference proteome</keyword>
<dbReference type="Proteomes" id="UP000295210">
    <property type="component" value="Unassembled WGS sequence"/>
</dbReference>
<dbReference type="AlphaFoldDB" id="A0A4R1KZ94"/>
<accession>A0A4R1KZ94</accession>
<dbReference type="EMBL" id="SMGK01000006">
    <property type="protein sequence ID" value="TCK70888.1"/>
    <property type="molecule type" value="Genomic_DNA"/>
</dbReference>
<dbReference type="RefSeq" id="WP_131998996.1">
    <property type="nucleotide sequence ID" value="NZ_SMGK01000006.1"/>
</dbReference>
<comment type="caution">
    <text evidence="1">The sequence shown here is derived from an EMBL/GenBank/DDBJ whole genome shotgun (WGS) entry which is preliminary data.</text>
</comment>
<dbReference type="OrthoDB" id="111758at2"/>
<gene>
    <name evidence="1" type="ORF">C7378_3278</name>
</gene>
<proteinExistence type="predicted"/>
<evidence type="ECO:0000313" key="1">
    <source>
        <dbReference type="EMBL" id="TCK70888.1"/>
    </source>
</evidence>